<sequence length="196" mass="21362">MTQQNTNKPLYLASASPRRKELLEQAQLHFEVVNAPVEEVALPHESPESYVRRIAIEKALSGFNKVAGKQIWVIGGDTAVLIEGKVLGKPKNQADSYRMLKHLSGKTHSVLSAIAVVFDGEVFSAVNSTDVDFKLLSDEEIKQYILSGEPEGKAGSYAIQGLGANFITSIHGSYSAVMGLPLYELNELLVQSGYKN</sequence>
<dbReference type="RefSeq" id="WP_275594377.1">
    <property type="nucleotide sequence ID" value="NZ_CP102381.1"/>
</dbReference>
<gene>
    <name evidence="5" type="ORF">NR989_08870</name>
</gene>
<dbReference type="InterPro" id="IPR029001">
    <property type="entry name" value="ITPase-like_fam"/>
</dbReference>
<comment type="similarity">
    <text evidence="4">Belongs to the Maf family. YhdE subfamily.</text>
</comment>
<keyword evidence="4" id="KW-0963">Cytoplasm</keyword>
<dbReference type="PANTHER" id="PTHR43213">
    <property type="entry name" value="BIFUNCTIONAL DTTP/UTP PYROPHOSPHATASE/METHYLTRANSFERASE PROTEIN-RELATED"/>
    <property type="match status" value="1"/>
</dbReference>
<dbReference type="HAMAP" id="MF_00528">
    <property type="entry name" value="Maf"/>
    <property type="match status" value="1"/>
</dbReference>
<dbReference type="PANTHER" id="PTHR43213:SF5">
    <property type="entry name" value="BIFUNCTIONAL DTTP_UTP PYROPHOSPHATASE_METHYLTRANSFERASE PROTEIN-RELATED"/>
    <property type="match status" value="1"/>
</dbReference>
<comment type="catalytic activity">
    <reaction evidence="4">
        <text>dTTP + H2O = dTMP + diphosphate + H(+)</text>
        <dbReference type="Rhea" id="RHEA:28534"/>
        <dbReference type="ChEBI" id="CHEBI:15377"/>
        <dbReference type="ChEBI" id="CHEBI:15378"/>
        <dbReference type="ChEBI" id="CHEBI:33019"/>
        <dbReference type="ChEBI" id="CHEBI:37568"/>
        <dbReference type="ChEBI" id="CHEBI:63528"/>
        <dbReference type="EC" id="3.6.1.9"/>
    </reaction>
</comment>
<keyword evidence="2 4" id="KW-0378">Hydrolase</keyword>
<dbReference type="SUPFAM" id="SSF52972">
    <property type="entry name" value="ITPase-like"/>
    <property type="match status" value="1"/>
</dbReference>
<evidence type="ECO:0000256" key="3">
    <source>
        <dbReference type="ARBA" id="ARBA00023080"/>
    </source>
</evidence>
<dbReference type="EC" id="3.6.1.9" evidence="4"/>
<comment type="subcellular location">
    <subcellularLocation>
        <location evidence="4">Cytoplasm</location>
    </subcellularLocation>
</comment>
<keyword evidence="6" id="KW-1185">Reference proteome</keyword>
<feature type="active site" description="Proton acceptor" evidence="4">
    <location>
        <position position="77"/>
    </location>
</feature>
<dbReference type="NCBIfam" id="TIGR00172">
    <property type="entry name" value="maf"/>
    <property type="match status" value="1"/>
</dbReference>
<evidence type="ECO:0000313" key="6">
    <source>
        <dbReference type="Proteomes" id="UP001222275"/>
    </source>
</evidence>
<comment type="catalytic activity">
    <reaction evidence="4">
        <text>UTP + H2O = UMP + diphosphate + H(+)</text>
        <dbReference type="Rhea" id="RHEA:29395"/>
        <dbReference type="ChEBI" id="CHEBI:15377"/>
        <dbReference type="ChEBI" id="CHEBI:15378"/>
        <dbReference type="ChEBI" id="CHEBI:33019"/>
        <dbReference type="ChEBI" id="CHEBI:46398"/>
        <dbReference type="ChEBI" id="CHEBI:57865"/>
        <dbReference type="EC" id="3.6.1.9"/>
    </reaction>
</comment>
<keyword evidence="3 4" id="KW-0546">Nucleotide metabolism</keyword>
<dbReference type="EMBL" id="CP102381">
    <property type="protein sequence ID" value="WEJ62120.1"/>
    <property type="molecule type" value="Genomic_DNA"/>
</dbReference>
<comment type="function">
    <text evidence="4">Nucleoside triphosphate pyrophosphatase that hydrolyzes dTTP and UTP. May have a dual role in cell division arrest and in preventing the incorporation of modified nucleotides into cellular nucleic acids.</text>
</comment>
<evidence type="ECO:0000256" key="1">
    <source>
        <dbReference type="ARBA" id="ARBA00001968"/>
    </source>
</evidence>
<dbReference type="Proteomes" id="UP001222275">
    <property type="component" value="Chromosome"/>
</dbReference>
<comment type="caution">
    <text evidence="4">Lacks conserved residue(s) required for the propagation of feature annotation.</text>
</comment>
<feature type="site" description="Important for substrate specificity" evidence="4">
    <location>
        <position position="18"/>
    </location>
</feature>
<name>A0ABY8C827_9GAMM</name>
<dbReference type="CDD" id="cd00555">
    <property type="entry name" value="Maf"/>
    <property type="match status" value="1"/>
</dbReference>
<dbReference type="PIRSF" id="PIRSF006305">
    <property type="entry name" value="Maf"/>
    <property type="match status" value="1"/>
</dbReference>
<dbReference type="Pfam" id="PF02545">
    <property type="entry name" value="Maf"/>
    <property type="match status" value="1"/>
</dbReference>
<dbReference type="InterPro" id="IPR003697">
    <property type="entry name" value="Maf-like"/>
</dbReference>
<evidence type="ECO:0000313" key="5">
    <source>
        <dbReference type="EMBL" id="WEJ62120.1"/>
    </source>
</evidence>
<feature type="site" description="Important for substrate specificity" evidence="4">
    <location>
        <position position="160"/>
    </location>
</feature>
<protein>
    <recommendedName>
        <fullName evidence="4">dTTP/UTP pyrophosphatase</fullName>
        <shortName evidence="4">dTTPase/UTPase</shortName>
        <ecNumber evidence="4">3.6.1.9</ecNumber>
    </recommendedName>
    <alternativeName>
        <fullName evidence="4">Nucleoside triphosphate pyrophosphatase</fullName>
    </alternativeName>
    <alternativeName>
        <fullName evidence="4">Nucleotide pyrophosphatase</fullName>
        <shortName evidence="4">Nucleotide PPase</shortName>
    </alternativeName>
</protein>
<dbReference type="Gene3D" id="3.90.950.10">
    <property type="match status" value="1"/>
</dbReference>
<comment type="cofactor">
    <cofactor evidence="1 4">
        <name>a divalent metal cation</name>
        <dbReference type="ChEBI" id="CHEBI:60240"/>
    </cofactor>
</comment>
<feature type="site" description="Important for substrate specificity" evidence="4">
    <location>
        <position position="78"/>
    </location>
</feature>
<reference evidence="5 6" key="1">
    <citation type="submission" date="2022-06" db="EMBL/GenBank/DDBJ databases">
        <title>Thiomicrohabdus sp. nov, an obligately chemolithoautotrophic, sulfur-oxidizing bacterium isolated from beach of Guanyin Mountain. Amoy.</title>
        <authorList>
            <person name="Zhu H."/>
        </authorList>
    </citation>
    <scope>NUCLEOTIDE SEQUENCE [LARGE SCALE GENOMIC DNA]</scope>
    <source>
        <strain evidence="5 6">XGS-01</strain>
    </source>
</reference>
<proteinExistence type="inferred from homology"/>
<accession>A0ABY8C827</accession>
<organism evidence="5 6">
    <name type="scientific">Thiomicrorhabdus lithotrophica</name>
    <dbReference type="NCBI Taxonomy" id="2949997"/>
    <lineage>
        <taxon>Bacteria</taxon>
        <taxon>Pseudomonadati</taxon>
        <taxon>Pseudomonadota</taxon>
        <taxon>Gammaproteobacteria</taxon>
        <taxon>Thiotrichales</taxon>
        <taxon>Piscirickettsiaceae</taxon>
        <taxon>Thiomicrorhabdus</taxon>
    </lineage>
</organism>
<evidence type="ECO:0000256" key="4">
    <source>
        <dbReference type="HAMAP-Rule" id="MF_00528"/>
    </source>
</evidence>
<evidence type="ECO:0000256" key="2">
    <source>
        <dbReference type="ARBA" id="ARBA00022801"/>
    </source>
</evidence>